<dbReference type="Proteomes" id="UP000233343">
    <property type="component" value="Unassembled WGS sequence"/>
</dbReference>
<keyword evidence="1" id="KW-0067">ATP-binding</keyword>
<proteinExistence type="predicted"/>
<dbReference type="InterPro" id="IPR026838">
    <property type="entry name" value="YheC/D"/>
</dbReference>
<accession>A0A2N0ZF19</accession>
<dbReference type="InterPro" id="IPR011761">
    <property type="entry name" value="ATP-grasp"/>
</dbReference>
<feature type="domain" description="ATP-grasp" evidence="2">
    <location>
        <begin position="108"/>
        <end position="342"/>
    </location>
</feature>
<gene>
    <name evidence="3" type="ORF">CWS20_15375</name>
</gene>
<keyword evidence="1" id="KW-0547">Nucleotide-binding</keyword>
<dbReference type="SUPFAM" id="SSF56059">
    <property type="entry name" value="Glutathione synthetase ATP-binding domain-like"/>
    <property type="match status" value="1"/>
</dbReference>
<name>A0A2N0ZF19_9BACI</name>
<evidence type="ECO:0000313" key="4">
    <source>
        <dbReference type="Proteomes" id="UP000233343"/>
    </source>
</evidence>
<dbReference type="AlphaFoldDB" id="A0A2N0ZF19"/>
<evidence type="ECO:0000313" key="3">
    <source>
        <dbReference type="EMBL" id="PKG28110.1"/>
    </source>
</evidence>
<dbReference type="PROSITE" id="PS50975">
    <property type="entry name" value="ATP_GRASP"/>
    <property type="match status" value="1"/>
</dbReference>
<sequence length="351" mass="40202">MTLNNTSERTYINEIAKRANANGMNCYRFIPTDIHPGSKHIKGEFYNKDADRWESSTFLLPELVYDRCYYQEDFHSKQCQAIVNWMKQSGKTIFLGMGLPNKLEIYRTLKQSSLSPYLPKSEPFTSAKSFIAQLKTDRQLVLKPINGSQGKGIYVVQLLNDNLIISTDKQEKHISQTMSVKSATNWLTKLTRKYQYFIQPLLYLKNENNQPFDLRIFLQKDEKGVWNELSRGMRTGKTDGIISNLSAGGSITSFTEWVNTLPSKQRAFLKEELEDILSKLPALLESTFPPLFEIGIDIGIENNGAIWILDINSKPGRKMVLETKPELAEQLYLAPILFGKHLLSANTFERK</sequence>
<protein>
    <recommendedName>
        <fullName evidence="2">ATP-grasp domain-containing protein</fullName>
    </recommendedName>
</protein>
<comment type="caution">
    <text evidence="3">The sequence shown here is derived from an EMBL/GenBank/DDBJ whole genome shotgun (WGS) entry which is preliminary data.</text>
</comment>
<dbReference type="Gene3D" id="3.30.470.20">
    <property type="entry name" value="ATP-grasp fold, B domain"/>
    <property type="match status" value="1"/>
</dbReference>
<dbReference type="GO" id="GO:0046872">
    <property type="term" value="F:metal ion binding"/>
    <property type="evidence" value="ECO:0007669"/>
    <property type="project" value="InterPro"/>
</dbReference>
<dbReference type="Pfam" id="PF14398">
    <property type="entry name" value="ATPgrasp_YheCD"/>
    <property type="match status" value="1"/>
</dbReference>
<evidence type="ECO:0000259" key="2">
    <source>
        <dbReference type="PROSITE" id="PS50975"/>
    </source>
</evidence>
<dbReference type="GO" id="GO:0005524">
    <property type="term" value="F:ATP binding"/>
    <property type="evidence" value="ECO:0007669"/>
    <property type="project" value="UniProtKB-UniRule"/>
</dbReference>
<reference evidence="3 4" key="1">
    <citation type="journal article" date="2010" name="Int. J. Syst. Evol. Microbiol.">
        <title>Bacillus horneckiae sp. nov., isolated from a spacecraft-assembly clean room.</title>
        <authorList>
            <person name="Vaishampayan P."/>
            <person name="Probst A."/>
            <person name="Krishnamurthi S."/>
            <person name="Ghosh S."/>
            <person name="Osman S."/>
            <person name="McDowall A."/>
            <person name="Ruckmani A."/>
            <person name="Mayilraj S."/>
            <person name="Venkateswaran K."/>
        </authorList>
    </citation>
    <scope>NUCLEOTIDE SEQUENCE [LARGE SCALE GENOMIC DNA]</scope>
    <source>
        <strain evidence="4">1PO1SC</strain>
    </source>
</reference>
<evidence type="ECO:0000256" key="1">
    <source>
        <dbReference type="PROSITE-ProRule" id="PRU00409"/>
    </source>
</evidence>
<dbReference type="EMBL" id="PISD01000032">
    <property type="protein sequence ID" value="PKG28110.1"/>
    <property type="molecule type" value="Genomic_DNA"/>
</dbReference>
<organism evidence="3 4">
    <name type="scientific">Cytobacillus horneckiae</name>
    <dbReference type="NCBI Taxonomy" id="549687"/>
    <lineage>
        <taxon>Bacteria</taxon>
        <taxon>Bacillati</taxon>
        <taxon>Bacillota</taxon>
        <taxon>Bacilli</taxon>
        <taxon>Bacillales</taxon>
        <taxon>Bacillaceae</taxon>
        <taxon>Cytobacillus</taxon>
    </lineage>
</organism>
<keyword evidence="4" id="KW-1185">Reference proteome</keyword>